<dbReference type="PROSITE" id="PS00713">
    <property type="entry name" value="NA_DICARBOXYL_SYMP_1"/>
    <property type="match status" value="1"/>
</dbReference>
<feature type="transmembrane region" description="Helical" evidence="9">
    <location>
        <begin position="383"/>
        <end position="410"/>
    </location>
</feature>
<dbReference type="GO" id="GO:0015141">
    <property type="term" value="F:succinate transmembrane transporter activity"/>
    <property type="evidence" value="ECO:0007669"/>
    <property type="project" value="TreeGrafter"/>
</dbReference>
<sequence>MIVEHSAEIRSKTPFYRHLYVQVLAAIAAGILLGHFYPELGTQMKPLGDAFIKLVKMIIAPVIFLTVATGIAGITDLAKVGRVAARAMVYFLTFSTLALVVGLVVVNVVQPGAGMHIDPASLDVKAIATYTAKAHEQSLTGFLMHIIPTTLASAFAEGDILQVLFISVLFGIALALVGKKAEPVIDFLQALTLPIFRLVTILMKAAPIRAFGSMAFTIGKYGVASIANLAMLIGTFSAFAEGDILQVLFISVLFGIALALVGKKAEPVVDFLHALTLPIFRLVTILMKAAPIGAFGSMAFTIGKYGVASIANLAMLIGTFYLTSFLFVFLVLGAVARYNGFSIVSLIRYIKEELLLVLGTSSSEAALPGLMNKMEKAGCKRSVVGLVIPTGFSFNLDGTNIYMTLAALFIAQATDTPLSLGDQILLLLVAMLSSKGAAGITGAGFITLAATLSVVPAVPVAGMALILGIDRFMSECRAITNIIGNAIATLVVAKWEGELDRAQLSAALAGEVPIEIIPPVKPAK</sequence>
<feature type="transmembrane region" description="Helical" evidence="9">
    <location>
        <begin position="313"/>
        <end position="334"/>
    </location>
</feature>
<proteinExistence type="inferred from homology"/>
<evidence type="ECO:0000256" key="3">
    <source>
        <dbReference type="ARBA" id="ARBA00022448"/>
    </source>
</evidence>
<name>A0A559TKR9_9HYPH</name>
<accession>A0A559TKR9</accession>
<dbReference type="PANTHER" id="PTHR42865:SF1">
    <property type="entry name" value="AEROBIC C4-DICARBOXYLATE TRANSPORT PROTEIN"/>
    <property type="match status" value="1"/>
</dbReference>
<dbReference type="PRINTS" id="PR00173">
    <property type="entry name" value="EDTRNSPORT"/>
</dbReference>
<dbReference type="RefSeq" id="WP_145611504.1">
    <property type="nucleotide sequence ID" value="NZ_VISO01000001.1"/>
</dbReference>
<feature type="transmembrane region" description="Helical" evidence="9">
    <location>
        <begin position="19"/>
        <end position="37"/>
    </location>
</feature>
<dbReference type="InterPro" id="IPR018107">
    <property type="entry name" value="Na-dicarboxylate_symporter_CS"/>
</dbReference>
<dbReference type="GO" id="GO:0015366">
    <property type="term" value="F:malate:proton symporter activity"/>
    <property type="evidence" value="ECO:0007669"/>
    <property type="project" value="TreeGrafter"/>
</dbReference>
<feature type="transmembrane region" description="Helical" evidence="9">
    <location>
        <begin position="445"/>
        <end position="469"/>
    </location>
</feature>
<evidence type="ECO:0000256" key="5">
    <source>
        <dbReference type="ARBA" id="ARBA00022692"/>
    </source>
</evidence>
<dbReference type="GO" id="GO:0005886">
    <property type="term" value="C:plasma membrane"/>
    <property type="evidence" value="ECO:0007669"/>
    <property type="project" value="UniProtKB-SubCell"/>
</dbReference>
<keyword evidence="4 9" id="KW-1003">Cell membrane</keyword>
<dbReference type="Proteomes" id="UP000319824">
    <property type="component" value="Unassembled WGS sequence"/>
</dbReference>
<dbReference type="Pfam" id="PF00375">
    <property type="entry name" value="SDF"/>
    <property type="match status" value="1"/>
</dbReference>
<dbReference type="GO" id="GO:0015138">
    <property type="term" value="F:fumarate transmembrane transporter activity"/>
    <property type="evidence" value="ECO:0007669"/>
    <property type="project" value="TreeGrafter"/>
</dbReference>
<comment type="function">
    <text evidence="9">Responsible for the transport of dicarboxylates such as succinate, fumarate, and malate across the membrane.</text>
</comment>
<organism evidence="10 11">
    <name type="scientific">Rhizobium mongolense USDA 1844</name>
    <dbReference type="NCBI Taxonomy" id="1079460"/>
    <lineage>
        <taxon>Bacteria</taxon>
        <taxon>Pseudomonadati</taxon>
        <taxon>Pseudomonadota</taxon>
        <taxon>Alphaproteobacteria</taxon>
        <taxon>Hyphomicrobiales</taxon>
        <taxon>Rhizobiaceae</taxon>
        <taxon>Rhizobium/Agrobacterium group</taxon>
        <taxon>Rhizobium</taxon>
    </lineage>
</organism>
<gene>
    <name evidence="9" type="primary">dctA</name>
    <name evidence="10" type="ORF">BCL32_0665</name>
</gene>
<protein>
    <recommendedName>
        <fullName evidence="9">C4-dicarboxylate transport protein</fullName>
    </recommendedName>
</protein>
<dbReference type="PROSITE" id="PS00714">
    <property type="entry name" value="NA_DICARBOXYL_SYMP_2"/>
    <property type="match status" value="1"/>
</dbReference>
<feature type="transmembrane region" description="Helical" evidence="9">
    <location>
        <begin position="282"/>
        <end position="301"/>
    </location>
</feature>
<evidence type="ECO:0000313" key="10">
    <source>
        <dbReference type="EMBL" id="TVZ75210.1"/>
    </source>
</evidence>
<keyword evidence="5 9" id="KW-0812">Transmembrane</keyword>
<dbReference type="HAMAP" id="MF_01300">
    <property type="entry name" value="C4_dicarb_transport"/>
    <property type="match status" value="1"/>
</dbReference>
<evidence type="ECO:0000256" key="6">
    <source>
        <dbReference type="ARBA" id="ARBA00022847"/>
    </source>
</evidence>
<keyword evidence="8 9" id="KW-0472">Membrane</keyword>
<evidence type="ECO:0000256" key="9">
    <source>
        <dbReference type="HAMAP-Rule" id="MF_01300"/>
    </source>
</evidence>
<evidence type="ECO:0000256" key="1">
    <source>
        <dbReference type="ARBA" id="ARBA00004651"/>
    </source>
</evidence>
<feature type="transmembrane region" description="Helical" evidence="9">
    <location>
        <begin position="57"/>
        <end position="75"/>
    </location>
</feature>
<dbReference type="InterPro" id="IPR001991">
    <property type="entry name" value="Na-dicarboxylate_symporter"/>
</dbReference>
<comment type="caution">
    <text evidence="10">The sequence shown here is derived from an EMBL/GenBank/DDBJ whole genome shotgun (WGS) entry which is preliminary data.</text>
</comment>
<feature type="transmembrane region" description="Helical" evidence="9">
    <location>
        <begin position="87"/>
        <end position="109"/>
    </location>
</feature>
<comment type="similarity">
    <text evidence="2 9">Belongs to the dicarboxylate/amino acid:cation symporter (DAACS) (TC 2.A.23) family.</text>
</comment>
<keyword evidence="6 9" id="KW-0769">Symport</keyword>
<feature type="transmembrane region" description="Helical" evidence="9">
    <location>
        <begin position="218"/>
        <end position="239"/>
    </location>
</feature>
<dbReference type="AlphaFoldDB" id="A0A559TKR9"/>
<evidence type="ECO:0000256" key="7">
    <source>
        <dbReference type="ARBA" id="ARBA00022989"/>
    </source>
</evidence>
<feature type="transmembrane region" description="Helical" evidence="9">
    <location>
        <begin position="160"/>
        <end position="177"/>
    </location>
</feature>
<evidence type="ECO:0000256" key="2">
    <source>
        <dbReference type="ARBA" id="ARBA00006148"/>
    </source>
</evidence>
<evidence type="ECO:0000256" key="8">
    <source>
        <dbReference type="ARBA" id="ARBA00023136"/>
    </source>
</evidence>
<feature type="transmembrane region" description="Helical" evidence="9">
    <location>
        <begin position="244"/>
        <end position="262"/>
    </location>
</feature>
<reference evidence="10 11" key="1">
    <citation type="submission" date="2019-06" db="EMBL/GenBank/DDBJ databases">
        <title>Pac Bio to generate improved reference genome sequences for organisms with transposon mutant libraries (support for FEBA project).</title>
        <authorList>
            <person name="Blow M."/>
        </authorList>
    </citation>
    <scope>NUCLEOTIDE SEQUENCE [LARGE SCALE GENOMIC DNA]</scope>
    <source>
        <strain evidence="10 11">USDA 1844</strain>
    </source>
</reference>
<dbReference type="SUPFAM" id="SSF118215">
    <property type="entry name" value="Proton glutamate symport protein"/>
    <property type="match status" value="2"/>
</dbReference>
<dbReference type="Gene3D" id="1.10.3860.10">
    <property type="entry name" value="Sodium:dicarboxylate symporter"/>
    <property type="match status" value="2"/>
</dbReference>
<dbReference type="GO" id="GO:0070778">
    <property type="term" value="P:L-aspartate transmembrane transport"/>
    <property type="evidence" value="ECO:0007669"/>
    <property type="project" value="TreeGrafter"/>
</dbReference>
<dbReference type="PANTHER" id="PTHR42865">
    <property type="entry name" value="PROTON/GLUTAMATE-ASPARTATE SYMPORTER"/>
    <property type="match status" value="1"/>
</dbReference>
<keyword evidence="7 9" id="KW-1133">Transmembrane helix</keyword>
<dbReference type="InterPro" id="IPR036458">
    <property type="entry name" value="Na:dicarbo_symporter_sf"/>
</dbReference>
<comment type="subcellular location">
    <subcellularLocation>
        <location evidence="1 9">Cell membrane</location>
        <topology evidence="1 9">Multi-pass membrane protein</topology>
    </subcellularLocation>
</comment>
<dbReference type="EMBL" id="VISO01000001">
    <property type="protein sequence ID" value="TVZ75210.1"/>
    <property type="molecule type" value="Genomic_DNA"/>
</dbReference>
<evidence type="ECO:0000313" key="11">
    <source>
        <dbReference type="Proteomes" id="UP000319824"/>
    </source>
</evidence>
<dbReference type="InterPro" id="IPR023954">
    <property type="entry name" value="C4_dicarb_transport"/>
</dbReference>
<evidence type="ECO:0000256" key="4">
    <source>
        <dbReference type="ARBA" id="ARBA00022475"/>
    </source>
</evidence>
<keyword evidence="3 9" id="KW-0813">Transport</keyword>